<accession>A0A6P2MT10</accession>
<gene>
    <name evidence="2" type="ORF">BLA13014_04119</name>
</gene>
<keyword evidence="1" id="KW-0472">Membrane</keyword>
<name>A0A6P2MT10_9BURK</name>
<keyword evidence="1" id="KW-0812">Transmembrane</keyword>
<keyword evidence="1" id="KW-1133">Transmembrane helix</keyword>
<evidence type="ECO:0000313" key="3">
    <source>
        <dbReference type="Proteomes" id="UP000494261"/>
    </source>
</evidence>
<dbReference type="EMBL" id="CABVQC010000028">
    <property type="protein sequence ID" value="VWB88944.1"/>
    <property type="molecule type" value="Genomic_DNA"/>
</dbReference>
<protein>
    <submittedName>
        <fullName evidence="2">Putative phage membrane protein</fullName>
    </submittedName>
</protein>
<dbReference type="AlphaFoldDB" id="A0A6P2MT10"/>
<dbReference type="Proteomes" id="UP000494261">
    <property type="component" value="Unassembled WGS sequence"/>
</dbReference>
<evidence type="ECO:0000256" key="1">
    <source>
        <dbReference type="SAM" id="Phobius"/>
    </source>
</evidence>
<evidence type="ECO:0000313" key="2">
    <source>
        <dbReference type="EMBL" id="VWB88944.1"/>
    </source>
</evidence>
<organism evidence="2 3">
    <name type="scientific">Burkholderia aenigmatica</name>
    <dbReference type="NCBI Taxonomy" id="2015348"/>
    <lineage>
        <taxon>Bacteria</taxon>
        <taxon>Pseudomonadati</taxon>
        <taxon>Pseudomonadota</taxon>
        <taxon>Betaproteobacteria</taxon>
        <taxon>Burkholderiales</taxon>
        <taxon>Burkholderiaceae</taxon>
        <taxon>Burkholderia</taxon>
        <taxon>Burkholderia cepacia complex</taxon>
    </lineage>
</organism>
<feature type="transmembrane region" description="Helical" evidence="1">
    <location>
        <begin position="20"/>
        <end position="40"/>
    </location>
</feature>
<reference evidence="2 3" key="1">
    <citation type="submission" date="2019-09" db="EMBL/GenBank/DDBJ databases">
        <authorList>
            <person name="Depoorter E."/>
        </authorList>
    </citation>
    <scope>NUCLEOTIDE SEQUENCE [LARGE SCALE GENOMIC DNA]</scope>
    <source>
        <strain evidence="2">LMG 13014</strain>
    </source>
</reference>
<dbReference type="RefSeq" id="WP_175023838.1">
    <property type="nucleotide sequence ID" value="NZ_CABVQC010000028.1"/>
</dbReference>
<sequence length="55" mass="5956">MSLINNLCSALDRLYERHPVRAIALMIVIAFACMVAIAVLNQDGTSVLSIPVRTA</sequence>
<proteinExistence type="predicted"/>